<dbReference type="STRING" id="469371.Tbis_2617"/>
<dbReference type="InterPro" id="IPR050099">
    <property type="entry name" value="SIS_GmhA/DiaA_subfam"/>
</dbReference>
<keyword evidence="3" id="KW-0413">Isomerase</keyword>
<dbReference type="Proteomes" id="UP000006640">
    <property type="component" value="Chromosome"/>
</dbReference>
<evidence type="ECO:0000313" key="4">
    <source>
        <dbReference type="Proteomes" id="UP000006640"/>
    </source>
</evidence>
<dbReference type="SUPFAM" id="SSF53697">
    <property type="entry name" value="SIS domain"/>
    <property type="match status" value="1"/>
</dbReference>
<dbReference type="CDD" id="cd05006">
    <property type="entry name" value="SIS_GmhA"/>
    <property type="match status" value="1"/>
</dbReference>
<evidence type="ECO:0000256" key="1">
    <source>
        <dbReference type="SAM" id="MobiDB-lite"/>
    </source>
</evidence>
<feature type="domain" description="SIS" evidence="2">
    <location>
        <begin position="69"/>
        <end position="218"/>
    </location>
</feature>
<dbReference type="KEGG" id="tbi:Tbis_2617"/>
<gene>
    <name evidence="3" type="ordered locus">Tbis_2617</name>
</gene>
<dbReference type="eggNOG" id="COG0279">
    <property type="taxonomic scope" value="Bacteria"/>
</dbReference>
<dbReference type="HOGENOM" id="CLU_080999_3_0_11"/>
<dbReference type="OrthoDB" id="9810929at2"/>
<reference evidence="3 4" key="1">
    <citation type="submission" date="2010-01" db="EMBL/GenBank/DDBJ databases">
        <title>The complete genome of Thermobispora bispora DSM 43833.</title>
        <authorList>
            <consortium name="US DOE Joint Genome Institute (JGI-PGF)"/>
            <person name="Lucas S."/>
            <person name="Copeland A."/>
            <person name="Lapidus A."/>
            <person name="Glavina del Rio T."/>
            <person name="Dalin E."/>
            <person name="Tice H."/>
            <person name="Bruce D."/>
            <person name="Goodwin L."/>
            <person name="Pitluck S."/>
            <person name="Kyrpides N."/>
            <person name="Mavromatis K."/>
            <person name="Ivanova N."/>
            <person name="Mikhailova N."/>
            <person name="Chertkov O."/>
            <person name="Brettin T."/>
            <person name="Detter J.C."/>
            <person name="Han C."/>
            <person name="Larimer F."/>
            <person name="Land M."/>
            <person name="Hauser L."/>
            <person name="Markowitz V."/>
            <person name="Cheng J.-F."/>
            <person name="Hugenholtz P."/>
            <person name="Woyke T."/>
            <person name="Wu D."/>
            <person name="Jando M."/>
            <person name="Schneider S."/>
            <person name="Klenk H.-P."/>
            <person name="Eisen J.A."/>
        </authorList>
    </citation>
    <scope>NUCLEOTIDE SEQUENCE [LARGE SCALE GENOMIC DNA]</scope>
    <source>
        <strain evidence="4">ATCC 19993 / DSM 43833 / CBS 139.67 / JCM 10125 / KCTC 9307 / NBRC 14880 / R51</strain>
    </source>
</reference>
<name>D6Y5C4_THEBD</name>
<dbReference type="PROSITE" id="PS51464">
    <property type="entry name" value="SIS"/>
    <property type="match status" value="1"/>
</dbReference>
<dbReference type="GO" id="GO:1901135">
    <property type="term" value="P:carbohydrate derivative metabolic process"/>
    <property type="evidence" value="ECO:0007669"/>
    <property type="project" value="InterPro"/>
</dbReference>
<dbReference type="GO" id="GO:0016853">
    <property type="term" value="F:isomerase activity"/>
    <property type="evidence" value="ECO:0007669"/>
    <property type="project" value="UniProtKB-KW"/>
</dbReference>
<keyword evidence="4" id="KW-1185">Reference proteome</keyword>
<accession>D6Y5C4</accession>
<dbReference type="RefSeq" id="WP_013132852.1">
    <property type="nucleotide sequence ID" value="NC_014165.1"/>
</dbReference>
<evidence type="ECO:0000259" key="2">
    <source>
        <dbReference type="PROSITE" id="PS51464"/>
    </source>
</evidence>
<dbReference type="PANTHER" id="PTHR30390">
    <property type="entry name" value="SEDOHEPTULOSE 7-PHOSPHATE ISOMERASE / DNAA INITIATOR-ASSOCIATING FACTOR FOR REPLICATION INITIATION"/>
    <property type="match status" value="1"/>
</dbReference>
<organism evidence="3 4">
    <name type="scientific">Thermobispora bispora (strain ATCC 19993 / DSM 43833 / CBS 139.67 / JCM 10125 / KCTC 9307 / NBRC 14880 / R51)</name>
    <dbReference type="NCBI Taxonomy" id="469371"/>
    <lineage>
        <taxon>Bacteria</taxon>
        <taxon>Bacillati</taxon>
        <taxon>Actinomycetota</taxon>
        <taxon>Actinomycetes</taxon>
        <taxon>Streptosporangiales</taxon>
        <taxon>Streptosporangiaceae</taxon>
        <taxon>Thermobispora</taxon>
    </lineage>
</organism>
<evidence type="ECO:0000313" key="3">
    <source>
        <dbReference type="EMBL" id="ADG89319.1"/>
    </source>
</evidence>
<dbReference type="InterPro" id="IPR046348">
    <property type="entry name" value="SIS_dom_sf"/>
</dbReference>
<dbReference type="InterPro" id="IPR035461">
    <property type="entry name" value="GmhA/DiaA"/>
</dbReference>
<dbReference type="EMBL" id="CP001874">
    <property type="protein sequence ID" value="ADG89319.1"/>
    <property type="molecule type" value="Genomic_DNA"/>
</dbReference>
<dbReference type="Gene3D" id="3.40.50.10490">
    <property type="entry name" value="Glucose-6-phosphate isomerase like protein, domain 1"/>
    <property type="match status" value="1"/>
</dbReference>
<feature type="region of interest" description="Disordered" evidence="1">
    <location>
        <begin position="1"/>
        <end position="25"/>
    </location>
</feature>
<dbReference type="AlphaFoldDB" id="D6Y5C4"/>
<dbReference type="Pfam" id="PF13580">
    <property type="entry name" value="SIS_2"/>
    <property type="match status" value="1"/>
</dbReference>
<sequence>MTAHPGAGPDAPPGAPGLHPFPGSGETGLDGALATAARLVEEKAKEIMSLRERVLERFADRLLPCAAAMAAAFRGGGRLFAFGTGGCGADAQAVAHLFRSGGRGLPALRLPTDVAYVTALGGGAGRVFARQIAALGAPGDIAVALATCDTGDVGEGLAEARHRGMVTVGIAGPGGERMAEGGVVDHLFVVPSSSVHRVQEAQATICHVLWELVHRAMG</sequence>
<dbReference type="GO" id="GO:0097367">
    <property type="term" value="F:carbohydrate derivative binding"/>
    <property type="evidence" value="ECO:0007669"/>
    <property type="project" value="InterPro"/>
</dbReference>
<dbReference type="InterPro" id="IPR001347">
    <property type="entry name" value="SIS_dom"/>
</dbReference>
<proteinExistence type="predicted"/>
<protein>
    <submittedName>
        <fullName evidence="3">Phosphoheptose isomerase</fullName>
    </submittedName>
</protein>